<dbReference type="AlphaFoldDB" id="A0A9P3BJR5"/>
<gene>
    <name evidence="1" type="ORF">Asppvi_011379</name>
</gene>
<dbReference type="GeneID" id="67009988"/>
<sequence>MKSTVEQFDTDKMIEMWQSRVCSKGCKPTFSDFDFLRDKFGIPIIKAESEKIGVSNLTPHYIHLMNAGKDMAERKCETSKFGDQDLCQNPSMLKELFSCMRRNIWSLALSQLSDVLPILLANPCKIQEDYIRKPEVLEQTIPAYMDDYASRCNEERFVVLQVQGENSILTLSR</sequence>
<accession>A0A9P3BJR5</accession>
<name>A0A9P3BJR5_9EURO</name>
<comment type="caution">
    <text evidence="1">The sequence shown here is derived from an EMBL/GenBank/DDBJ whole genome shotgun (WGS) entry which is preliminary data.</text>
</comment>
<dbReference type="Proteomes" id="UP001043456">
    <property type="component" value="Unassembled WGS sequence"/>
</dbReference>
<evidence type="ECO:0000313" key="1">
    <source>
        <dbReference type="EMBL" id="GIJ92397.1"/>
    </source>
</evidence>
<keyword evidence="2" id="KW-1185">Reference proteome</keyword>
<reference evidence="1 2" key="1">
    <citation type="submission" date="2018-10" db="EMBL/GenBank/DDBJ databases">
        <title>Pan-genome distribution and transcriptional activeness of fungal secondary metabolism genes in Aspergillus section Fumigati.</title>
        <authorList>
            <person name="Takahashi H."/>
            <person name="Umemura M."/>
            <person name="Ninomiya A."/>
            <person name="Kusuya Y."/>
            <person name="Urayama S."/>
            <person name="Shimizu M."/>
            <person name="Watanabe A."/>
            <person name="Kamei K."/>
            <person name="Yaguchi T."/>
            <person name="Hagiwara D."/>
        </authorList>
    </citation>
    <scope>NUCLEOTIDE SEQUENCE [LARGE SCALE GENOMIC DNA]</scope>
    <source>
        <strain evidence="1 2">IFM 55266</strain>
    </source>
</reference>
<protein>
    <submittedName>
        <fullName evidence="1">Uncharacterized protein</fullName>
    </submittedName>
</protein>
<dbReference type="RefSeq" id="XP_043163143.1">
    <property type="nucleotide sequence ID" value="XM_043307208.1"/>
</dbReference>
<dbReference type="OrthoDB" id="4344116at2759"/>
<organism evidence="1 2">
    <name type="scientific">Aspergillus pseudoviridinutans</name>
    <dbReference type="NCBI Taxonomy" id="1517512"/>
    <lineage>
        <taxon>Eukaryota</taxon>
        <taxon>Fungi</taxon>
        <taxon>Dikarya</taxon>
        <taxon>Ascomycota</taxon>
        <taxon>Pezizomycotina</taxon>
        <taxon>Eurotiomycetes</taxon>
        <taxon>Eurotiomycetidae</taxon>
        <taxon>Eurotiales</taxon>
        <taxon>Aspergillaceae</taxon>
        <taxon>Aspergillus</taxon>
        <taxon>Aspergillus subgen. Fumigati</taxon>
    </lineage>
</organism>
<evidence type="ECO:0000313" key="2">
    <source>
        <dbReference type="Proteomes" id="UP001043456"/>
    </source>
</evidence>
<proteinExistence type="predicted"/>
<dbReference type="EMBL" id="BHVY01000009">
    <property type="protein sequence ID" value="GIJ92397.1"/>
    <property type="molecule type" value="Genomic_DNA"/>
</dbReference>